<sequence>MVQKGKGMKKKGKGKAKVVKAIVAPVAKPVEQVKPQPFPASKHPKEKEGNFHFCHTPGHWFRNCKLFLEDLKKKNDYHYRDSPEVESRKKEKSSSA</sequence>
<keyword evidence="2" id="KW-1185">Reference proteome</keyword>
<reference evidence="1 2" key="1">
    <citation type="submission" date="2024-01" db="EMBL/GenBank/DDBJ databases">
        <title>Genome assemblies of Stephania.</title>
        <authorList>
            <person name="Yang L."/>
        </authorList>
    </citation>
    <scope>NUCLEOTIDE SEQUENCE [LARGE SCALE GENOMIC DNA]</scope>
    <source>
        <strain evidence="1">YNDBR</strain>
        <tissue evidence="1">Leaf</tissue>
    </source>
</reference>
<evidence type="ECO:0000313" key="1">
    <source>
        <dbReference type="EMBL" id="KAK9142146.1"/>
    </source>
</evidence>
<gene>
    <name evidence="1" type="ORF">Syun_011546</name>
</gene>
<proteinExistence type="predicted"/>
<comment type="caution">
    <text evidence="1">The sequence shown here is derived from an EMBL/GenBank/DDBJ whole genome shotgun (WGS) entry which is preliminary data.</text>
</comment>
<protein>
    <submittedName>
        <fullName evidence="1">Uncharacterized protein</fullName>
    </submittedName>
</protein>
<accession>A0AAP0JXR9</accession>
<name>A0AAP0JXR9_9MAGN</name>
<organism evidence="1 2">
    <name type="scientific">Stephania yunnanensis</name>
    <dbReference type="NCBI Taxonomy" id="152371"/>
    <lineage>
        <taxon>Eukaryota</taxon>
        <taxon>Viridiplantae</taxon>
        <taxon>Streptophyta</taxon>
        <taxon>Embryophyta</taxon>
        <taxon>Tracheophyta</taxon>
        <taxon>Spermatophyta</taxon>
        <taxon>Magnoliopsida</taxon>
        <taxon>Ranunculales</taxon>
        <taxon>Menispermaceae</taxon>
        <taxon>Menispermoideae</taxon>
        <taxon>Cissampelideae</taxon>
        <taxon>Stephania</taxon>
    </lineage>
</organism>
<evidence type="ECO:0000313" key="2">
    <source>
        <dbReference type="Proteomes" id="UP001420932"/>
    </source>
</evidence>
<dbReference type="EMBL" id="JBBNAF010000005">
    <property type="protein sequence ID" value="KAK9142146.1"/>
    <property type="molecule type" value="Genomic_DNA"/>
</dbReference>
<dbReference type="Proteomes" id="UP001420932">
    <property type="component" value="Unassembled WGS sequence"/>
</dbReference>
<dbReference type="AlphaFoldDB" id="A0AAP0JXR9"/>